<sequence>MTRTRFLKLTQYLHVRDTSSTPVRGEPGFDPLFKIRPIIDCVLNTYKTVYKPGRWLSIDEGMVGYKGRVRFRKYMPGKPTKWWIKVWKNCESNTGYCSGFEFYTGKRDNH</sequence>
<dbReference type="KEGG" id="osn:118761636"/>
<reference evidence="3" key="1">
    <citation type="submission" date="2025-08" db="UniProtKB">
        <authorList>
            <consortium name="RefSeq"/>
        </authorList>
    </citation>
    <scope>IDENTIFICATION</scope>
</reference>
<protein>
    <submittedName>
        <fullName evidence="3">PiggyBac transposable element-derived protein 4-like</fullName>
    </submittedName>
</protein>
<proteinExistence type="predicted"/>
<evidence type="ECO:0000313" key="2">
    <source>
        <dbReference type="Proteomes" id="UP000515154"/>
    </source>
</evidence>
<accession>A0A7E6EJZ9</accession>
<keyword evidence="2" id="KW-1185">Reference proteome</keyword>
<organism evidence="2 3">
    <name type="scientific">Octopus sinensis</name>
    <name type="common">East Asian common octopus</name>
    <dbReference type="NCBI Taxonomy" id="2607531"/>
    <lineage>
        <taxon>Eukaryota</taxon>
        <taxon>Metazoa</taxon>
        <taxon>Spiralia</taxon>
        <taxon>Lophotrochozoa</taxon>
        <taxon>Mollusca</taxon>
        <taxon>Cephalopoda</taxon>
        <taxon>Coleoidea</taxon>
        <taxon>Octopodiformes</taxon>
        <taxon>Octopoda</taxon>
        <taxon>Incirrata</taxon>
        <taxon>Octopodidae</taxon>
        <taxon>Octopus</taxon>
    </lineage>
</organism>
<dbReference type="PANTHER" id="PTHR46599">
    <property type="entry name" value="PIGGYBAC TRANSPOSABLE ELEMENT-DERIVED PROTEIN 4"/>
    <property type="match status" value="1"/>
</dbReference>
<gene>
    <name evidence="3" type="primary">LOC118761636</name>
</gene>
<feature type="non-terminal residue" evidence="3">
    <location>
        <position position="110"/>
    </location>
</feature>
<dbReference type="RefSeq" id="XP_036355624.1">
    <property type="nucleotide sequence ID" value="XM_036499731.1"/>
</dbReference>
<evidence type="ECO:0000259" key="1">
    <source>
        <dbReference type="Pfam" id="PF13843"/>
    </source>
</evidence>
<dbReference type="PANTHER" id="PTHR46599:SF2">
    <property type="entry name" value="PIGGYBAC TRANSPOSABLE ELEMENT-DERIVED PROTEIN 4-LIKE"/>
    <property type="match status" value="1"/>
</dbReference>
<dbReference type="AlphaFoldDB" id="A0A7E6EJZ9"/>
<evidence type="ECO:0000313" key="3">
    <source>
        <dbReference type="RefSeq" id="XP_036355624.1"/>
    </source>
</evidence>
<feature type="domain" description="PiggyBac transposable element-derived protein" evidence="1">
    <location>
        <begin position="1"/>
        <end position="108"/>
    </location>
</feature>
<dbReference type="Pfam" id="PF13843">
    <property type="entry name" value="DDE_Tnp_1_7"/>
    <property type="match status" value="1"/>
</dbReference>
<dbReference type="InterPro" id="IPR029526">
    <property type="entry name" value="PGBD"/>
</dbReference>
<dbReference type="Proteomes" id="UP000515154">
    <property type="component" value="Unplaced"/>
</dbReference>
<name>A0A7E6EJZ9_9MOLL</name>